<feature type="repeat" description="TPR" evidence="1">
    <location>
        <begin position="356"/>
        <end position="389"/>
    </location>
</feature>
<reference evidence="4" key="1">
    <citation type="journal article" date="2016" name="Nature">
        <title>The genome of the seagrass Zostera marina reveals angiosperm adaptation to the sea.</title>
        <authorList>
            <person name="Olsen J.L."/>
            <person name="Rouze P."/>
            <person name="Verhelst B."/>
            <person name="Lin Y.-C."/>
            <person name="Bayer T."/>
            <person name="Collen J."/>
            <person name="Dattolo E."/>
            <person name="De Paoli E."/>
            <person name="Dittami S."/>
            <person name="Maumus F."/>
            <person name="Michel G."/>
            <person name="Kersting A."/>
            <person name="Lauritano C."/>
            <person name="Lohaus R."/>
            <person name="Toepel M."/>
            <person name="Tonon T."/>
            <person name="Vanneste K."/>
            <person name="Amirebrahimi M."/>
            <person name="Brakel J."/>
            <person name="Bostroem C."/>
            <person name="Chovatia M."/>
            <person name="Grimwood J."/>
            <person name="Jenkins J.W."/>
            <person name="Jueterbock A."/>
            <person name="Mraz A."/>
            <person name="Stam W.T."/>
            <person name="Tice H."/>
            <person name="Bornberg-Bauer E."/>
            <person name="Green P.J."/>
            <person name="Pearson G.A."/>
            <person name="Procaccini G."/>
            <person name="Duarte C.M."/>
            <person name="Schmutz J."/>
            <person name="Reusch T.B.H."/>
            <person name="Van de Peer Y."/>
        </authorList>
    </citation>
    <scope>NUCLEOTIDE SEQUENCE [LARGE SCALE GENOMIC DNA]</scope>
    <source>
        <strain evidence="4">cv. Finnish</strain>
    </source>
</reference>
<dbReference type="InterPro" id="IPR011990">
    <property type="entry name" value="TPR-like_helical_dom_sf"/>
</dbReference>
<dbReference type="STRING" id="29655.A0A0K9NN37"/>
<dbReference type="EMBL" id="LFYR01001977">
    <property type="protein sequence ID" value="KMZ58179.1"/>
    <property type="molecule type" value="Genomic_DNA"/>
</dbReference>
<feature type="repeat" description="TPR" evidence="1">
    <location>
        <begin position="555"/>
        <end position="588"/>
    </location>
</feature>
<dbReference type="OrthoDB" id="9991317at2759"/>
<feature type="repeat" description="TPR" evidence="1">
    <location>
        <begin position="589"/>
        <end position="622"/>
    </location>
</feature>
<dbReference type="Gene3D" id="1.25.40.10">
    <property type="entry name" value="Tetratricopeptide repeat domain"/>
    <property type="match status" value="4"/>
</dbReference>
<dbReference type="PROSITE" id="PS50005">
    <property type="entry name" value="TPR"/>
    <property type="match status" value="4"/>
</dbReference>
<dbReference type="OMA" id="MSTRYAI"/>
<gene>
    <name evidence="3" type="ORF">ZOSMA_79G00200</name>
</gene>
<dbReference type="SUPFAM" id="SSF48452">
    <property type="entry name" value="TPR-like"/>
    <property type="match status" value="2"/>
</dbReference>
<evidence type="ECO:0000256" key="2">
    <source>
        <dbReference type="SAM" id="MobiDB-lite"/>
    </source>
</evidence>
<dbReference type="SMART" id="SM00028">
    <property type="entry name" value="TPR"/>
    <property type="match status" value="7"/>
</dbReference>
<evidence type="ECO:0000256" key="1">
    <source>
        <dbReference type="PROSITE-ProRule" id="PRU00339"/>
    </source>
</evidence>
<dbReference type="PANTHER" id="PTHR45523">
    <property type="entry name" value="TETRATRICOPEPTIDE REPEAT (TPR)-CONTAINING PROTEIN-RELATED"/>
    <property type="match status" value="1"/>
</dbReference>
<organism evidence="3 4">
    <name type="scientific">Zostera marina</name>
    <name type="common">Eelgrass</name>
    <dbReference type="NCBI Taxonomy" id="29655"/>
    <lineage>
        <taxon>Eukaryota</taxon>
        <taxon>Viridiplantae</taxon>
        <taxon>Streptophyta</taxon>
        <taxon>Embryophyta</taxon>
        <taxon>Tracheophyta</taxon>
        <taxon>Spermatophyta</taxon>
        <taxon>Magnoliopsida</taxon>
        <taxon>Liliopsida</taxon>
        <taxon>Zosteraceae</taxon>
        <taxon>Zostera</taxon>
    </lineage>
</organism>
<comment type="caution">
    <text evidence="3">The sequence shown here is derived from an EMBL/GenBank/DDBJ whole genome shotgun (WGS) entry which is preliminary data.</text>
</comment>
<protein>
    <recommendedName>
        <fullName evidence="5">UDP-N-acetylglucosamine--peptide N-acetylglucosaminyltransferase SPINDLY</fullName>
    </recommendedName>
</protein>
<dbReference type="Pfam" id="PF13424">
    <property type="entry name" value="TPR_12"/>
    <property type="match status" value="1"/>
</dbReference>
<dbReference type="Pfam" id="PF13181">
    <property type="entry name" value="TPR_8"/>
    <property type="match status" value="2"/>
</dbReference>
<accession>A0A0K9NN37</accession>
<feature type="compositionally biased region" description="Basic and acidic residues" evidence="2">
    <location>
        <begin position="28"/>
        <end position="39"/>
    </location>
</feature>
<feature type="compositionally biased region" description="Polar residues" evidence="2">
    <location>
        <begin position="1"/>
        <end position="11"/>
    </location>
</feature>
<dbReference type="PROSITE" id="PS50293">
    <property type="entry name" value="TPR_REGION"/>
    <property type="match status" value="1"/>
</dbReference>
<keyword evidence="1" id="KW-0802">TPR repeat</keyword>
<feature type="repeat" description="TPR" evidence="1">
    <location>
        <begin position="143"/>
        <end position="176"/>
    </location>
</feature>
<dbReference type="Proteomes" id="UP000036987">
    <property type="component" value="Unassembled WGS sequence"/>
</dbReference>
<dbReference type="InterPro" id="IPR019734">
    <property type="entry name" value="TPR_rpt"/>
</dbReference>
<dbReference type="PANTHER" id="PTHR45523:SF1">
    <property type="entry name" value="TETRATRICOPEPTIDE REPEAT (TPR)-CONTAINING PROTEIN"/>
    <property type="match status" value="1"/>
</dbReference>
<name>A0A0K9NN37_ZOSMR</name>
<evidence type="ECO:0008006" key="5">
    <source>
        <dbReference type="Google" id="ProtNLM"/>
    </source>
</evidence>
<evidence type="ECO:0000313" key="4">
    <source>
        <dbReference type="Proteomes" id="UP000036987"/>
    </source>
</evidence>
<dbReference type="AlphaFoldDB" id="A0A0K9NN37"/>
<keyword evidence="4" id="KW-1185">Reference proteome</keyword>
<feature type="region of interest" description="Disordered" evidence="2">
    <location>
        <begin position="1"/>
        <end position="39"/>
    </location>
</feature>
<proteinExistence type="predicted"/>
<evidence type="ECO:0000313" key="3">
    <source>
        <dbReference type="EMBL" id="KMZ58179.1"/>
    </source>
</evidence>
<sequence length="647" mass="71889">MSKFPKQQPTATREEQPVVASSAFDGSVQRRDKRPRESIIADLNADPLEIDQDVAYSVPDSSVRNDGFNQLLTDTTKGSENMEIDDNVDTVKSIVMATARDSEIMEIDLDRHSHGVSTSSRDEKVSNLKAGLIHVARKMPKNAHSHFLLGLMYQRIGQPHKAVSSFEKSSEILRQSELEVKRPELLSLVQIHHAQCIVLASGCENTDNELGNDELQSIISKLKETVRYDIRQAAVWNTLGLMLLWSGRLQSAISVLSSLLVMAPDCLDCIANLGIAYLQSGKLELSAKCFQELILKDQKHPAALMNYAAFLLFKHGSIITGPGANFNDGTTPDQIKAVDLVKRCMIEATRSDSKSRTIWVNLSNAYSLAGENKNARKCLEQAAQLEPNNMSTRYAIALQRIKDAERSQDPGEQLTLAANEMVSILKDGDSSLIEIPIVWCGIAKALRSEHEISKSYGIPEKIQDGAKDFVLHTLKQAIAENPGDASKWHQLGLHALVTLQFESSQDFLKASIARNKEISYAWSNLGISLQLSGDSYSAEKVYKRALSLSTPQQAHAILSNLGNLYRQEKQFDHAKKMLRKSLEFCPQYAPSHNNLGLIFVAEGHWEEAKRCFQKAIELDPLLDAAESNMVKSANMINHLTQLEQKNT</sequence>